<protein>
    <submittedName>
        <fullName evidence="2">Hydroxyisourate hydrolase</fullName>
    </submittedName>
</protein>
<dbReference type="RefSeq" id="WP_216877374.1">
    <property type="nucleotide sequence ID" value="NZ_JAERQM010000005.1"/>
</dbReference>
<dbReference type="Proteomes" id="UP000689967">
    <property type="component" value="Unassembled WGS sequence"/>
</dbReference>
<proteinExistence type="predicted"/>
<dbReference type="InterPro" id="IPR023416">
    <property type="entry name" value="Transthyretin/HIU_hydrolase_d"/>
</dbReference>
<keyword evidence="2" id="KW-0378">Hydrolase</keyword>
<accession>A0ABS6H9H1</accession>
<comment type="caution">
    <text evidence="2">The sequence shown here is derived from an EMBL/GenBank/DDBJ whole genome shotgun (WGS) entry which is preliminary data.</text>
</comment>
<dbReference type="PANTHER" id="PTHR10395:SF7">
    <property type="entry name" value="5-HYDROXYISOURATE HYDROLASE"/>
    <property type="match status" value="1"/>
</dbReference>
<reference evidence="2 3" key="1">
    <citation type="submission" date="2021-01" db="EMBL/GenBank/DDBJ databases">
        <title>Roseomonas sp. nov, a bacterium isolated from an oil production mixture in Yumen Oilfield.</title>
        <authorList>
            <person name="Wu D."/>
        </authorList>
    </citation>
    <scope>NUCLEOTIDE SEQUENCE [LARGE SCALE GENOMIC DNA]</scope>
    <source>
        <strain evidence="2 3">ROY-5-3</strain>
    </source>
</reference>
<dbReference type="Pfam" id="PF00576">
    <property type="entry name" value="Transthyretin"/>
    <property type="match status" value="1"/>
</dbReference>
<evidence type="ECO:0000259" key="1">
    <source>
        <dbReference type="Pfam" id="PF00576"/>
    </source>
</evidence>
<dbReference type="EMBL" id="JAERQM010000005">
    <property type="protein sequence ID" value="MBU8545356.1"/>
    <property type="molecule type" value="Genomic_DNA"/>
</dbReference>
<gene>
    <name evidence="2" type="ORF">JJQ90_16660</name>
</gene>
<dbReference type="PANTHER" id="PTHR10395">
    <property type="entry name" value="URICASE AND TRANSTHYRETIN-RELATED"/>
    <property type="match status" value="1"/>
</dbReference>
<feature type="domain" description="Transthyretin/hydroxyisourate hydrolase" evidence="1">
    <location>
        <begin position="5"/>
        <end position="116"/>
    </location>
</feature>
<evidence type="ECO:0000313" key="2">
    <source>
        <dbReference type="EMBL" id="MBU8545356.1"/>
    </source>
</evidence>
<organism evidence="2 3">
    <name type="scientific">Falsiroseomonas oleicola</name>
    <dbReference type="NCBI Taxonomy" id="2801474"/>
    <lineage>
        <taxon>Bacteria</taxon>
        <taxon>Pseudomonadati</taxon>
        <taxon>Pseudomonadota</taxon>
        <taxon>Alphaproteobacteria</taxon>
        <taxon>Acetobacterales</taxon>
        <taxon>Roseomonadaceae</taxon>
        <taxon>Falsiroseomonas</taxon>
    </lineage>
</organism>
<keyword evidence="3" id="KW-1185">Reference proteome</keyword>
<dbReference type="GO" id="GO:0016787">
    <property type="term" value="F:hydrolase activity"/>
    <property type="evidence" value="ECO:0007669"/>
    <property type="project" value="UniProtKB-KW"/>
</dbReference>
<name>A0ABS6H9H1_9PROT</name>
<sequence>MAGGISVHAVDVASGRTGEGMRVDIHRIGRDGERELVADGVIGSDGALDHPITTGAGVEEGTYEVMFHIGDFFAASDRPPPPFLELVPFRFRVFDAALHYHLPIKFTPWGFSLYRGA</sequence>
<evidence type="ECO:0000313" key="3">
    <source>
        <dbReference type="Proteomes" id="UP000689967"/>
    </source>
</evidence>